<feature type="transmembrane region" description="Helical" evidence="8">
    <location>
        <begin position="309"/>
        <end position="334"/>
    </location>
</feature>
<feature type="transmembrane region" description="Helical" evidence="8">
    <location>
        <begin position="156"/>
        <end position="176"/>
    </location>
</feature>
<comment type="subcellular location">
    <subcellularLocation>
        <location evidence="1">Cell inner membrane</location>
        <topology evidence="1">Multi-pass membrane protein</topology>
    </subcellularLocation>
    <subcellularLocation>
        <location evidence="8">Cell membrane</location>
        <topology evidence="8">Multi-pass membrane protein</topology>
    </subcellularLocation>
</comment>
<dbReference type="InterPro" id="IPR000515">
    <property type="entry name" value="MetI-like"/>
</dbReference>
<organism evidence="10 11">
    <name type="scientific">Microlunatus phosphovorus (strain ATCC 700054 / DSM 10555 / JCM 9379 / NBRC 101784 / NCIMB 13414 / VKM Ac-1990 / NM-1)</name>
    <dbReference type="NCBI Taxonomy" id="1032480"/>
    <lineage>
        <taxon>Bacteria</taxon>
        <taxon>Bacillati</taxon>
        <taxon>Actinomycetota</taxon>
        <taxon>Actinomycetes</taxon>
        <taxon>Propionibacteriales</taxon>
        <taxon>Propionibacteriaceae</taxon>
        <taxon>Microlunatus</taxon>
    </lineage>
</organism>
<feature type="transmembrane region" description="Helical" evidence="8">
    <location>
        <begin position="427"/>
        <end position="445"/>
    </location>
</feature>
<gene>
    <name evidence="10" type="ordered locus">MLP_02290</name>
</gene>
<evidence type="ECO:0000256" key="2">
    <source>
        <dbReference type="ARBA" id="ARBA00022448"/>
    </source>
</evidence>
<feature type="transmembrane region" description="Helical" evidence="8">
    <location>
        <begin position="112"/>
        <end position="136"/>
    </location>
</feature>
<dbReference type="HOGENOM" id="CLU_021838_1_0_11"/>
<dbReference type="OrthoDB" id="6496035at2"/>
<dbReference type="Gene3D" id="1.10.3720.10">
    <property type="entry name" value="MetI-like"/>
    <property type="match status" value="2"/>
</dbReference>
<sequence length="563" mass="60303">MSVQTEPDTQVPTPTPARRKEPLEISPWLVLTLVAVALSLIFIVWPILSVLLGSLSGGGLGGWVEFFTGGEYLQAVGNTLLLAAIVTVLATAIGVFLAYFTSRFKFWLKAVVAVLPITALLVPEVIVTQAWLMFLGNNGFLTRFMRDQFDIALPTLYGWRGLILILPLLYYTYVYLGTLAALKSFDSQLEEAAMSLGSSPLAARLKVMIPTILPAVGATSILVFTLTIGNFATSAIIGGKVPLLAPLTYKVFLAETGGNPMMQSTLATVSIAIVALILFIQRRTVGRRSYEMVQGRSWVPIKLRGVQGVLLSLIAAVLLIASTLPMVMVTVMAFTVSRGPVLRWGEFSLDNIRRVLTREPQPILNTIAFGAMACLIGIIVSIVISVVIVKKKNPLTPALDYIIMLPMALSGTVLGIGMMTAFGSGPITLSGTTAIIVLVLVVRRLPHGIRNSSATLHSIPNSLEDASVSLGVPPFRSFLKVVLPLMVPGIAAATVLTWTTMIAELSASLVVYSAGKETITIKVFQLMNTGLNGQAAAYGLILTLLAIVPIVIATKVFKIRLFG</sequence>
<evidence type="ECO:0000313" key="10">
    <source>
        <dbReference type="EMBL" id="BAK33243.1"/>
    </source>
</evidence>
<dbReference type="RefSeq" id="WP_013861132.1">
    <property type="nucleotide sequence ID" value="NC_015635.1"/>
</dbReference>
<dbReference type="PANTHER" id="PTHR43357">
    <property type="entry name" value="INNER MEMBRANE ABC TRANSPORTER PERMEASE PROTEIN YDCV"/>
    <property type="match status" value="1"/>
</dbReference>
<keyword evidence="7 8" id="KW-0472">Membrane</keyword>
<dbReference type="CDD" id="cd06261">
    <property type="entry name" value="TM_PBP2"/>
    <property type="match status" value="2"/>
</dbReference>
<feature type="transmembrane region" description="Helical" evidence="8">
    <location>
        <begin position="72"/>
        <end position="100"/>
    </location>
</feature>
<protein>
    <submittedName>
        <fullName evidence="10">Putative ABC transporter permease protein</fullName>
    </submittedName>
</protein>
<feature type="transmembrane region" description="Helical" evidence="8">
    <location>
        <begin position="401"/>
        <end position="421"/>
    </location>
</feature>
<dbReference type="InterPro" id="IPR035906">
    <property type="entry name" value="MetI-like_sf"/>
</dbReference>
<feature type="transmembrane region" description="Helical" evidence="8">
    <location>
        <begin position="363"/>
        <end position="389"/>
    </location>
</feature>
<evidence type="ECO:0000256" key="3">
    <source>
        <dbReference type="ARBA" id="ARBA00022475"/>
    </source>
</evidence>
<feature type="transmembrane region" description="Helical" evidence="8">
    <location>
        <begin position="28"/>
        <end position="52"/>
    </location>
</feature>
<keyword evidence="11" id="KW-1185">Reference proteome</keyword>
<dbReference type="GO" id="GO:0055085">
    <property type="term" value="P:transmembrane transport"/>
    <property type="evidence" value="ECO:0007669"/>
    <property type="project" value="InterPro"/>
</dbReference>
<evidence type="ECO:0000256" key="7">
    <source>
        <dbReference type="ARBA" id="ARBA00023136"/>
    </source>
</evidence>
<evidence type="ECO:0000256" key="5">
    <source>
        <dbReference type="ARBA" id="ARBA00022692"/>
    </source>
</evidence>
<keyword evidence="2 8" id="KW-0813">Transport</keyword>
<feature type="transmembrane region" description="Helical" evidence="8">
    <location>
        <begin position="212"/>
        <end position="241"/>
    </location>
</feature>
<keyword evidence="5 8" id="KW-0812">Transmembrane</keyword>
<dbReference type="Proteomes" id="UP000007947">
    <property type="component" value="Chromosome"/>
</dbReference>
<dbReference type="STRING" id="1032480.MLP_02290"/>
<keyword evidence="6 8" id="KW-1133">Transmembrane helix</keyword>
<dbReference type="SUPFAM" id="SSF161098">
    <property type="entry name" value="MetI-like"/>
    <property type="match status" value="2"/>
</dbReference>
<feature type="transmembrane region" description="Helical" evidence="8">
    <location>
        <begin position="481"/>
        <end position="503"/>
    </location>
</feature>
<keyword evidence="3" id="KW-1003">Cell membrane</keyword>
<reference evidence="10 11" key="1">
    <citation type="submission" date="2011-05" db="EMBL/GenBank/DDBJ databases">
        <title>Whole genome sequence of Microlunatus phosphovorus NM-1.</title>
        <authorList>
            <person name="Hosoyama A."/>
            <person name="Sasaki K."/>
            <person name="Harada T."/>
            <person name="Igarashi R."/>
            <person name="Kawakoshi A."/>
            <person name="Sasagawa M."/>
            <person name="Fukada J."/>
            <person name="Nakamura S."/>
            <person name="Katano Y."/>
            <person name="Hanada S."/>
            <person name="Kamagata Y."/>
            <person name="Nakamura N."/>
            <person name="Yamazaki S."/>
            <person name="Fujita N."/>
        </authorList>
    </citation>
    <scope>NUCLEOTIDE SEQUENCE [LARGE SCALE GENOMIC DNA]</scope>
    <source>
        <strain evidence="11">ATCC 700054 / DSM 10555 / JCM 9379 / NBRC 101784 / NCIMB 13414 / VKM Ac-1990 / NM-1</strain>
    </source>
</reference>
<dbReference type="KEGG" id="mph:MLP_02290"/>
<comment type="similarity">
    <text evidence="8">Belongs to the binding-protein-dependent transport system permease family.</text>
</comment>
<feature type="domain" description="ABC transmembrane type-1" evidence="9">
    <location>
        <begin position="76"/>
        <end position="282"/>
    </location>
</feature>
<feature type="domain" description="ABC transmembrane type-1" evidence="9">
    <location>
        <begin position="363"/>
        <end position="553"/>
    </location>
</feature>
<keyword evidence="4" id="KW-0997">Cell inner membrane</keyword>
<evidence type="ECO:0000313" key="11">
    <source>
        <dbReference type="Proteomes" id="UP000007947"/>
    </source>
</evidence>
<dbReference type="Pfam" id="PF00528">
    <property type="entry name" value="BPD_transp_1"/>
    <property type="match status" value="2"/>
</dbReference>
<dbReference type="GO" id="GO:0005886">
    <property type="term" value="C:plasma membrane"/>
    <property type="evidence" value="ECO:0007669"/>
    <property type="project" value="UniProtKB-SubCell"/>
</dbReference>
<evidence type="ECO:0000256" key="4">
    <source>
        <dbReference type="ARBA" id="ARBA00022519"/>
    </source>
</evidence>
<dbReference type="EMBL" id="AP012204">
    <property type="protein sequence ID" value="BAK33243.1"/>
    <property type="molecule type" value="Genomic_DNA"/>
</dbReference>
<name>F5XHU8_MICPN</name>
<evidence type="ECO:0000256" key="1">
    <source>
        <dbReference type="ARBA" id="ARBA00004429"/>
    </source>
</evidence>
<evidence type="ECO:0000256" key="6">
    <source>
        <dbReference type="ARBA" id="ARBA00022989"/>
    </source>
</evidence>
<proteinExistence type="inferred from homology"/>
<accession>F5XHU8</accession>
<evidence type="ECO:0000259" key="9">
    <source>
        <dbReference type="PROSITE" id="PS50928"/>
    </source>
</evidence>
<dbReference type="PANTHER" id="PTHR43357:SF3">
    <property type="entry name" value="FE(3+)-TRANSPORT SYSTEM PERMEASE PROTEIN FBPB 2"/>
    <property type="match status" value="1"/>
</dbReference>
<feature type="transmembrane region" description="Helical" evidence="8">
    <location>
        <begin position="535"/>
        <end position="557"/>
    </location>
</feature>
<dbReference type="eggNOG" id="COG1178">
    <property type="taxonomic scope" value="Bacteria"/>
</dbReference>
<dbReference type="PROSITE" id="PS50928">
    <property type="entry name" value="ABC_TM1"/>
    <property type="match status" value="2"/>
</dbReference>
<dbReference type="AlphaFoldDB" id="F5XHU8"/>
<evidence type="ECO:0000256" key="8">
    <source>
        <dbReference type="RuleBase" id="RU363032"/>
    </source>
</evidence>
<feature type="transmembrane region" description="Helical" evidence="8">
    <location>
        <begin position="261"/>
        <end position="280"/>
    </location>
</feature>